<comment type="caution">
    <text evidence="1">The sequence shown here is derived from an EMBL/GenBank/DDBJ whole genome shotgun (WGS) entry which is preliminary data.</text>
</comment>
<dbReference type="InterPro" id="IPR027417">
    <property type="entry name" value="P-loop_NTPase"/>
</dbReference>
<dbReference type="Proteomes" id="UP000609531">
    <property type="component" value="Unassembled WGS sequence"/>
</dbReference>
<sequence>MYFSIHIPKTAGTRFRQILAHRYGTGLALYYGPDNARTHSLARRKPHEFDKEMVRDLEAAGVRVLHGHFKARNIVPIVDDPSQMWVWLREPVEHVVSHYHFVRRQELAGNKMNDAVHAGDLSVVEFAMLDRVRTFQRYYCEGAPLSDYGFVGISELFPLALPLLGLHDTATGGNVNSEKPMADPEIRRAIAAILTDEFALYSEGMEILMRRLPTRNRRAGLLTRSARRVLDIARPRSIP</sequence>
<dbReference type="RefSeq" id="WP_198879981.1">
    <property type="nucleotide sequence ID" value="NZ_JAEKJA010000001.1"/>
</dbReference>
<reference evidence="1" key="1">
    <citation type="submission" date="2020-12" db="EMBL/GenBank/DDBJ databases">
        <title>Bacterial taxonomy.</title>
        <authorList>
            <person name="Pan X."/>
        </authorList>
    </citation>
    <scope>NUCLEOTIDE SEQUENCE</scope>
    <source>
        <strain evidence="1">B2012</strain>
    </source>
</reference>
<accession>A0A934ILF0</accession>
<dbReference type="AlphaFoldDB" id="A0A934ILF0"/>
<name>A0A934ILF0_9HYPH</name>
<dbReference type="Gene3D" id="3.40.50.300">
    <property type="entry name" value="P-loop containing nucleotide triphosphate hydrolases"/>
    <property type="match status" value="1"/>
</dbReference>
<evidence type="ECO:0000313" key="1">
    <source>
        <dbReference type="EMBL" id="MBJ3774075.1"/>
    </source>
</evidence>
<protein>
    <recommendedName>
        <fullName evidence="3">Sulfotransferase family protein</fullName>
    </recommendedName>
</protein>
<evidence type="ECO:0008006" key="3">
    <source>
        <dbReference type="Google" id="ProtNLM"/>
    </source>
</evidence>
<dbReference type="EMBL" id="JAEKJA010000001">
    <property type="protein sequence ID" value="MBJ3774075.1"/>
    <property type="molecule type" value="Genomic_DNA"/>
</dbReference>
<proteinExistence type="predicted"/>
<gene>
    <name evidence="1" type="ORF">JCR33_00135</name>
</gene>
<evidence type="ECO:0000313" key="2">
    <source>
        <dbReference type="Proteomes" id="UP000609531"/>
    </source>
</evidence>
<keyword evidence="2" id="KW-1185">Reference proteome</keyword>
<organism evidence="1 2">
    <name type="scientific">Acuticoccus mangrovi</name>
    <dbReference type="NCBI Taxonomy" id="2796142"/>
    <lineage>
        <taxon>Bacteria</taxon>
        <taxon>Pseudomonadati</taxon>
        <taxon>Pseudomonadota</taxon>
        <taxon>Alphaproteobacteria</taxon>
        <taxon>Hyphomicrobiales</taxon>
        <taxon>Amorphaceae</taxon>
        <taxon>Acuticoccus</taxon>
    </lineage>
</organism>